<reference evidence="1 2" key="1">
    <citation type="journal article" date="2004" name="Nat. Biotechnol.">
        <title>The genome sequence of the anaerobic, sulfate-reducing bacterium Desulfovibrio vulgaris Hildenborough.</title>
        <authorList>
            <person name="Heidelberg J.F."/>
            <person name="Seshadri R."/>
            <person name="Haveman S.A."/>
            <person name="Hemme C.L."/>
            <person name="Paulsen I.T."/>
            <person name="Kolonay J.F."/>
            <person name="Eisen J.A."/>
            <person name="Ward N."/>
            <person name="Methe B."/>
            <person name="Brinkac L.M."/>
            <person name="Daugherty S.C."/>
            <person name="Deboy R.T."/>
            <person name="Dodson R.J."/>
            <person name="Durkin A.S."/>
            <person name="Madupu R."/>
            <person name="Nelson W.C."/>
            <person name="Sullivan S.A."/>
            <person name="Fouts D."/>
            <person name="Haft D.H."/>
            <person name="Selengut J."/>
            <person name="Peterson J.D."/>
            <person name="Davidsen T.M."/>
            <person name="Zafar N."/>
            <person name="Zhou L."/>
            <person name="Radune D."/>
            <person name="Dimitrov G."/>
            <person name="Hance M."/>
            <person name="Tran K."/>
            <person name="Khouri H."/>
            <person name="Gill J."/>
            <person name="Utterback T.R."/>
            <person name="Feldblyum T.V."/>
            <person name="Wall J.D."/>
            <person name="Voordouw G."/>
            <person name="Fraser C.M."/>
        </authorList>
    </citation>
    <scope>NUCLEOTIDE SEQUENCE [LARGE SCALE GENOMIC DNA]</scope>
    <source>
        <strain evidence="2">ATCC 29579 / DSM 644 / NCIMB 8303 / VKM B-1760 / Hildenborough</strain>
    </source>
</reference>
<evidence type="ECO:0000313" key="1">
    <source>
        <dbReference type="EMBL" id="AAS96082.1"/>
    </source>
</evidence>
<dbReference type="HOGENOM" id="CLU_1641073_0_0_7"/>
<sequence>MVLPARKARFPPVALSSMMTTNNLPSLLEDTMDICLTPAPEDMPVERAYVISATIRTFKGRRNVEAHLFRTGTREEELASLEGMRLVGDPIDPANPGDPKDALRAVLEAFTKEECDAVIAYLERKYADRFTAIVACPLDLPIPQGVAPLSAIPEGKTMGFIRFDTVSGYDLPFGFRGFYDLARHEPLVNEQH</sequence>
<dbReference type="OrthoDB" id="5470971at2"/>
<proteinExistence type="predicted"/>
<dbReference type="EnsemblBacteria" id="AAS96082">
    <property type="protein sequence ID" value="AAS96082"/>
    <property type="gene ID" value="DVU_1604"/>
</dbReference>
<protein>
    <submittedName>
        <fullName evidence="1">Uncharacterized protein</fullName>
    </submittedName>
</protein>
<name>Q72BN1_NITV2</name>
<dbReference type="STRING" id="882.DVU_1604"/>
<dbReference type="PaxDb" id="882-DVU_1604"/>
<dbReference type="KEGG" id="dvu:DVU_1604"/>
<dbReference type="Proteomes" id="UP000002194">
    <property type="component" value="Chromosome"/>
</dbReference>
<dbReference type="EMBL" id="AE017285">
    <property type="protein sequence ID" value="AAS96082.1"/>
    <property type="molecule type" value="Genomic_DNA"/>
</dbReference>
<keyword evidence="2" id="KW-1185">Reference proteome</keyword>
<dbReference type="eggNOG" id="ENOG50340SP">
    <property type="taxonomic scope" value="Bacteria"/>
</dbReference>
<dbReference type="AlphaFoldDB" id="Q72BN1"/>
<gene>
    <name evidence="1" type="ordered locus">DVU_1604</name>
</gene>
<evidence type="ECO:0000313" key="2">
    <source>
        <dbReference type="Proteomes" id="UP000002194"/>
    </source>
</evidence>
<accession>Q72BN1</accession>
<dbReference type="PATRIC" id="fig|882.5.peg.1479"/>
<organism evidence="1 2">
    <name type="scientific">Nitratidesulfovibrio vulgaris (strain ATCC 29579 / DSM 644 / CCUG 34227 / NCIMB 8303 / VKM B-1760 / Hildenborough)</name>
    <name type="common">Desulfovibrio vulgaris</name>
    <dbReference type="NCBI Taxonomy" id="882"/>
    <lineage>
        <taxon>Bacteria</taxon>
        <taxon>Pseudomonadati</taxon>
        <taxon>Thermodesulfobacteriota</taxon>
        <taxon>Desulfovibrionia</taxon>
        <taxon>Desulfovibrionales</taxon>
        <taxon>Desulfovibrionaceae</taxon>
        <taxon>Nitratidesulfovibrio</taxon>
    </lineage>
</organism>